<dbReference type="GO" id="GO:0008017">
    <property type="term" value="F:microtubule binding"/>
    <property type="evidence" value="ECO:0007669"/>
    <property type="project" value="InterPro"/>
</dbReference>
<dbReference type="GO" id="GO:0003777">
    <property type="term" value="F:microtubule motor activity"/>
    <property type="evidence" value="ECO:0007669"/>
    <property type="project" value="InterPro"/>
</dbReference>
<dbReference type="Proteomes" id="UP000051952">
    <property type="component" value="Unassembled WGS sequence"/>
</dbReference>
<comment type="similarity">
    <text evidence="6 7">Belongs to the TRAFAC class myosin-kinesin ATPase superfamily. Kinesin family.</text>
</comment>
<dbReference type="GO" id="GO:0005874">
    <property type="term" value="C:microtubule"/>
    <property type="evidence" value="ECO:0007669"/>
    <property type="project" value="UniProtKB-KW"/>
</dbReference>
<keyword evidence="6 7" id="KW-0505">Motor protein</keyword>
<keyword evidence="5 8" id="KW-0175">Coiled coil</keyword>
<dbReference type="GO" id="GO:0005875">
    <property type="term" value="C:microtubule associated complex"/>
    <property type="evidence" value="ECO:0007669"/>
    <property type="project" value="TreeGrafter"/>
</dbReference>
<keyword evidence="7" id="KW-0493">Microtubule</keyword>
<dbReference type="EMBL" id="CYKH01000484">
    <property type="protein sequence ID" value="CUF99734.1"/>
    <property type="molecule type" value="Genomic_DNA"/>
</dbReference>
<evidence type="ECO:0000256" key="6">
    <source>
        <dbReference type="PROSITE-ProRule" id="PRU00283"/>
    </source>
</evidence>
<dbReference type="SMART" id="SM00129">
    <property type="entry name" value="KISc"/>
    <property type="match status" value="1"/>
</dbReference>
<keyword evidence="4 6" id="KW-0067">ATP-binding</keyword>
<evidence type="ECO:0000259" key="10">
    <source>
        <dbReference type="PROSITE" id="PS50067"/>
    </source>
</evidence>
<dbReference type="InterPro" id="IPR036961">
    <property type="entry name" value="Kinesin_motor_dom_sf"/>
</dbReference>
<dbReference type="Pfam" id="PF00225">
    <property type="entry name" value="Kinesin"/>
    <property type="match status" value="1"/>
</dbReference>
<name>A0A0S4J0Q2_BODSA</name>
<protein>
    <recommendedName>
        <fullName evidence="7">Kinesin-like protein</fullName>
    </recommendedName>
</protein>
<feature type="region of interest" description="Disordered" evidence="9">
    <location>
        <begin position="771"/>
        <end position="833"/>
    </location>
</feature>
<dbReference type="InterPro" id="IPR001752">
    <property type="entry name" value="Kinesin_motor_dom"/>
</dbReference>
<keyword evidence="2" id="KW-0963">Cytoplasm</keyword>
<evidence type="ECO:0000256" key="4">
    <source>
        <dbReference type="ARBA" id="ARBA00022840"/>
    </source>
</evidence>
<dbReference type="VEuPathDB" id="TriTrypDB:BSAL_68850c"/>
<dbReference type="Gene3D" id="3.40.850.10">
    <property type="entry name" value="Kinesin motor domain"/>
    <property type="match status" value="1"/>
</dbReference>
<reference evidence="12" key="1">
    <citation type="submission" date="2015-09" db="EMBL/GenBank/DDBJ databases">
        <authorList>
            <consortium name="Pathogen Informatics"/>
        </authorList>
    </citation>
    <scope>NUCLEOTIDE SEQUENCE [LARGE SCALE GENOMIC DNA]</scope>
    <source>
        <strain evidence="12">Lake Konstanz</strain>
    </source>
</reference>
<organism evidence="11 12">
    <name type="scientific">Bodo saltans</name>
    <name type="common">Flagellated protozoan</name>
    <dbReference type="NCBI Taxonomy" id="75058"/>
    <lineage>
        <taxon>Eukaryota</taxon>
        <taxon>Discoba</taxon>
        <taxon>Euglenozoa</taxon>
        <taxon>Kinetoplastea</taxon>
        <taxon>Metakinetoplastina</taxon>
        <taxon>Eubodonida</taxon>
        <taxon>Bodonidae</taxon>
        <taxon>Bodo</taxon>
    </lineage>
</organism>
<evidence type="ECO:0000256" key="3">
    <source>
        <dbReference type="ARBA" id="ARBA00022741"/>
    </source>
</evidence>
<dbReference type="GO" id="GO:0007018">
    <property type="term" value="P:microtubule-based movement"/>
    <property type="evidence" value="ECO:0007669"/>
    <property type="project" value="InterPro"/>
</dbReference>
<keyword evidence="12" id="KW-1185">Reference proteome</keyword>
<feature type="coiled-coil region" evidence="8">
    <location>
        <begin position="416"/>
        <end position="658"/>
    </location>
</feature>
<dbReference type="GO" id="GO:0005737">
    <property type="term" value="C:cytoplasm"/>
    <property type="evidence" value="ECO:0007669"/>
    <property type="project" value="UniProtKB-SubCell"/>
</dbReference>
<dbReference type="PROSITE" id="PS00411">
    <property type="entry name" value="KINESIN_MOTOR_1"/>
    <property type="match status" value="1"/>
</dbReference>
<accession>A0A0S4J0Q2</accession>
<dbReference type="AlphaFoldDB" id="A0A0S4J0Q2"/>
<dbReference type="InterPro" id="IPR027417">
    <property type="entry name" value="P-loop_NTPase"/>
</dbReference>
<keyword evidence="3 6" id="KW-0547">Nucleotide-binding</keyword>
<evidence type="ECO:0000256" key="5">
    <source>
        <dbReference type="ARBA" id="ARBA00023054"/>
    </source>
</evidence>
<feature type="compositionally biased region" description="Low complexity" evidence="9">
    <location>
        <begin position="788"/>
        <end position="807"/>
    </location>
</feature>
<comment type="subcellular location">
    <subcellularLocation>
        <location evidence="1">Cytoplasm</location>
    </subcellularLocation>
</comment>
<dbReference type="PANTHER" id="PTHR47969">
    <property type="entry name" value="CHROMOSOME-ASSOCIATED KINESIN KIF4A-RELATED"/>
    <property type="match status" value="1"/>
</dbReference>
<evidence type="ECO:0000256" key="9">
    <source>
        <dbReference type="SAM" id="MobiDB-lite"/>
    </source>
</evidence>
<dbReference type="PRINTS" id="PR00380">
    <property type="entry name" value="KINESINHEAVY"/>
</dbReference>
<sequence>MFSPTLMGDATMGSPTASPDSQNVKVMVRVRLFNSREIDISARKKEQLRACIRMRGSTCAVIENITDEKGFESEREREAFEFDECFWSMPLDQAYSEMPYCGQKYVYERSGLLALQNAISGYNVCIFAYGQTGSGKTYSMLGAPTDPGISPRLVDDLFGAHRNPLVKTTVECMFFEIYNEKVRDLFNKKSKIGDYDAPRIRQHPTRGVYVEGLMTKDVSTADQTKTLIERGTKERAMAETKMNAHSSRSHAIFQIRITQADPLKGTQKISVINLVDLAGSEKIGQSGATGKVADEAKAINLSLTTLRKVFDVLIDNSKIRNKKNHRLPPFRESVLTYCLSDSLGGNSRTMMIATISPHEANIEDTIGTLRYALKAKAIVCDAKVNEERSAVMMDHMRSEIMALQEKLRSGTGGGMSAEIQQQIEEREREVEHMEEQQRQLQEEMQEMQVKEQELNQKVKDAEVERAAMQVEFDSQKKERFAAAFRNAFLINTEKKKQQEVQLLSENLQRHNTELEHEVAALEADIRAKNEIFEELRASTELRIDELTRELQQRDGHLAQLRRQNSTFSEDNRFLKDQNGTLIQRVQDLDATKADLEKRVQRQVQELLAATATTDRITDEKAVIQELFDSAKSNWEEELNNMRKRKDKYKLLYMEANARFEASRTVVDALQGDRTSFLTTLKAQQQVLEEQGVAVRRMTVERRESDDKSRRLERTVGQKETDIKLMSEALREYQTAATEFIYENHTLQKEIERVTRHSKDVVVSAERAMHMDPSVLSSGGGSKSQVTFRGSVSPGRRSSPLRAASPRPTLMSASPVRRPLSMGSTAASPGVYRL</sequence>
<evidence type="ECO:0000313" key="12">
    <source>
        <dbReference type="Proteomes" id="UP000051952"/>
    </source>
</evidence>
<feature type="domain" description="Kinesin motor" evidence="10">
    <location>
        <begin position="23"/>
        <end position="378"/>
    </location>
</feature>
<evidence type="ECO:0000256" key="8">
    <source>
        <dbReference type="SAM" id="Coils"/>
    </source>
</evidence>
<evidence type="ECO:0000256" key="2">
    <source>
        <dbReference type="ARBA" id="ARBA00022490"/>
    </source>
</evidence>
<evidence type="ECO:0000313" key="11">
    <source>
        <dbReference type="EMBL" id="CUF99734.1"/>
    </source>
</evidence>
<evidence type="ECO:0000256" key="7">
    <source>
        <dbReference type="RuleBase" id="RU000394"/>
    </source>
</evidence>
<dbReference type="PANTHER" id="PTHR47969:SF15">
    <property type="entry name" value="CHROMOSOME-ASSOCIATED KINESIN KIF4A-RELATED"/>
    <property type="match status" value="1"/>
</dbReference>
<dbReference type="InterPro" id="IPR027640">
    <property type="entry name" value="Kinesin-like_fam"/>
</dbReference>
<dbReference type="SUPFAM" id="SSF52540">
    <property type="entry name" value="P-loop containing nucleoside triphosphate hydrolases"/>
    <property type="match status" value="1"/>
</dbReference>
<dbReference type="GO" id="GO:0005524">
    <property type="term" value="F:ATP binding"/>
    <property type="evidence" value="ECO:0007669"/>
    <property type="project" value="UniProtKB-UniRule"/>
</dbReference>
<feature type="region of interest" description="Disordered" evidence="9">
    <location>
        <begin position="1"/>
        <end position="20"/>
    </location>
</feature>
<dbReference type="GO" id="GO:0007052">
    <property type="term" value="P:mitotic spindle organization"/>
    <property type="evidence" value="ECO:0007669"/>
    <property type="project" value="TreeGrafter"/>
</dbReference>
<dbReference type="InterPro" id="IPR019821">
    <property type="entry name" value="Kinesin_motor_CS"/>
</dbReference>
<dbReference type="GO" id="GO:0051231">
    <property type="term" value="P:spindle elongation"/>
    <property type="evidence" value="ECO:0007669"/>
    <property type="project" value="TreeGrafter"/>
</dbReference>
<proteinExistence type="inferred from homology"/>
<feature type="binding site" evidence="6">
    <location>
        <begin position="130"/>
        <end position="137"/>
    </location>
    <ligand>
        <name>ATP</name>
        <dbReference type="ChEBI" id="CHEBI:30616"/>
    </ligand>
</feature>
<gene>
    <name evidence="11" type="ORF">BSAL_68850c</name>
</gene>
<evidence type="ECO:0000256" key="1">
    <source>
        <dbReference type="ARBA" id="ARBA00004496"/>
    </source>
</evidence>
<dbReference type="PROSITE" id="PS50067">
    <property type="entry name" value="KINESIN_MOTOR_2"/>
    <property type="match status" value="1"/>
</dbReference>
<dbReference type="OrthoDB" id="278495at2759"/>